<gene>
    <name evidence="1" type="ORF">NUH88_13540</name>
</gene>
<sequence>MTVPLSDNCRWNAVIGADTALTNKQAGRILAYWNDLRGDRMAPPRSEVDPLDLFDFLPHLAMIKTADRGGDFQFSLIGTGLSKIYGLVTRQMVSQVDCWEPTREALEEGLRLCAAAKAPVHGEWGRMKTLKNVDVDIEVVLLPISEDGAEVSRILGFHIMEI</sequence>
<dbReference type="KEGG" id="naci:NUH88_13540"/>
<name>A0A9J7ALA5_9PROT</name>
<keyword evidence="2" id="KW-1185">Reference proteome</keyword>
<accession>A0A9J7ALA5</accession>
<proteinExistence type="predicted"/>
<evidence type="ECO:0000313" key="2">
    <source>
        <dbReference type="Proteomes" id="UP001060336"/>
    </source>
</evidence>
<dbReference type="EMBL" id="CP102480">
    <property type="protein sequence ID" value="UUX48435.1"/>
    <property type="molecule type" value="Genomic_DNA"/>
</dbReference>
<dbReference type="InterPro" id="IPR009922">
    <property type="entry name" value="DUF1457"/>
</dbReference>
<dbReference type="Pfam" id="PF07310">
    <property type="entry name" value="PAS_5"/>
    <property type="match status" value="1"/>
</dbReference>
<organism evidence="1 2">
    <name type="scientific">Nisaea acidiphila</name>
    <dbReference type="NCBI Taxonomy" id="1862145"/>
    <lineage>
        <taxon>Bacteria</taxon>
        <taxon>Pseudomonadati</taxon>
        <taxon>Pseudomonadota</taxon>
        <taxon>Alphaproteobacteria</taxon>
        <taxon>Rhodospirillales</taxon>
        <taxon>Thalassobaculaceae</taxon>
        <taxon>Nisaea</taxon>
    </lineage>
</organism>
<protein>
    <submittedName>
        <fullName evidence="1">PAS domain-containing protein</fullName>
    </submittedName>
</protein>
<dbReference type="AlphaFoldDB" id="A0A9J7ALA5"/>
<dbReference type="RefSeq" id="WP_257766942.1">
    <property type="nucleotide sequence ID" value="NZ_CP102480.1"/>
</dbReference>
<evidence type="ECO:0000313" key="1">
    <source>
        <dbReference type="EMBL" id="UUX48435.1"/>
    </source>
</evidence>
<reference evidence="1" key="1">
    <citation type="submission" date="2022-08" db="EMBL/GenBank/DDBJ databases">
        <title>Nisaea acidiphila sp. nov., isolated from a marine algal debris and emended description of the genus Nisaea Urios et al. 2008.</title>
        <authorList>
            <person name="Kwon K."/>
        </authorList>
    </citation>
    <scope>NUCLEOTIDE SEQUENCE</scope>
    <source>
        <strain evidence="1">MEBiC11861</strain>
    </source>
</reference>
<dbReference type="Proteomes" id="UP001060336">
    <property type="component" value="Chromosome"/>
</dbReference>